<dbReference type="OrthoDB" id="1340569at2"/>
<accession>A0A7X2ZTK3</accession>
<gene>
    <name evidence="1" type="ORF">D9O36_09935</name>
</gene>
<evidence type="ECO:0000313" key="2">
    <source>
        <dbReference type="Proteomes" id="UP000540519"/>
    </source>
</evidence>
<keyword evidence="2" id="KW-1185">Reference proteome</keyword>
<dbReference type="AlphaFoldDB" id="A0A7X2ZTK3"/>
<proteinExistence type="predicted"/>
<reference evidence="1 2" key="1">
    <citation type="journal article" date="2019" name="Mar. Drugs">
        <title>Comparative Genomics and CAZyme Genome Repertoires of Marine Zobellia amurskyensis KMM 3526(T) and Zobellia laminariae KMM 3676(T).</title>
        <authorList>
            <person name="Chernysheva N."/>
            <person name="Bystritskaya E."/>
            <person name="Stenkova A."/>
            <person name="Golovkin I."/>
            <person name="Nedashkovskaya O."/>
            <person name="Isaeva M."/>
        </authorList>
    </citation>
    <scope>NUCLEOTIDE SEQUENCE [LARGE SCALE GENOMIC DNA]</scope>
    <source>
        <strain evidence="1 2">KMM 3526</strain>
    </source>
</reference>
<name>A0A7X2ZTK3_9FLAO</name>
<dbReference type="Proteomes" id="UP000540519">
    <property type="component" value="Unassembled WGS sequence"/>
</dbReference>
<evidence type="ECO:0000313" key="1">
    <source>
        <dbReference type="EMBL" id="MUH36162.1"/>
    </source>
</evidence>
<dbReference type="EMBL" id="RCNR01000015">
    <property type="protein sequence ID" value="MUH36162.1"/>
    <property type="molecule type" value="Genomic_DNA"/>
</dbReference>
<protein>
    <submittedName>
        <fullName evidence="1">Uncharacterized protein</fullName>
    </submittedName>
</protein>
<organism evidence="1 2">
    <name type="scientific">Zobellia amurskyensis</name>
    <dbReference type="NCBI Taxonomy" id="248905"/>
    <lineage>
        <taxon>Bacteria</taxon>
        <taxon>Pseudomonadati</taxon>
        <taxon>Bacteroidota</taxon>
        <taxon>Flavobacteriia</taxon>
        <taxon>Flavobacteriales</taxon>
        <taxon>Flavobacteriaceae</taxon>
        <taxon>Zobellia</taxon>
    </lineage>
</organism>
<sequence length="526" mass="61615">MDLFELLLEGKKINDFWERYNDFCENPVIKNINSFYKALPILVERLEGDFSSSKLSGIIKSLSIKDFDFGKELYFKIINEECLTLYPQIKYLLSGLYESNSGFVTSQITQLITGNDNQLREVGIDSASEIDISRNNISEEFKDCLNNSLLILAKDKNERKLWPAVFRISRNQLKTIDNAYSIIDILVSKRDIDIQKEIINLLLYNLDIETDLKLIKKYLQHLIRLDLKHKGEYHSLSYFLKSLVEKNLEVVIKFINCWVVDNVANSRNIAYFSQTLNSIYDVNFVAFQKLYTSWMNHDKVNFQIALHNMNNGHEFRDYSDLEFSLELLMSYTKYDIEFISYKTLGYIYDRELTQSLLYSILVSKYKDCELTNFISELFIDCIIFNYYSAIDFLKKNKEKTSSVKLKKIIDSIIKKGEEMYSAYSDLEVFKEFSPSERRLNYYNKLQSKKISKSYEESGGQSSFQNLFKTLHFRTGESSFAKVNGEYSQELTPATISHSTEMPRGEFIDPIGQAKLRLLWQNFTRTK</sequence>
<comment type="caution">
    <text evidence="1">The sequence shown here is derived from an EMBL/GenBank/DDBJ whole genome shotgun (WGS) entry which is preliminary data.</text>
</comment>
<dbReference type="RefSeq" id="WP_155599793.1">
    <property type="nucleotide sequence ID" value="NZ_RCNR01000015.1"/>
</dbReference>